<comment type="subcellular location">
    <subcellularLocation>
        <location evidence="1">Cell membrane</location>
        <topology evidence="1">Single-pass membrane protein</topology>
    </subcellularLocation>
    <subcellularLocation>
        <location evidence="2">Endoplasmic reticulum membrane</location>
        <topology evidence="2">Single-pass membrane protein</topology>
    </subcellularLocation>
</comment>
<evidence type="ECO:0000313" key="14">
    <source>
        <dbReference type="Proteomes" id="UP000694005"/>
    </source>
</evidence>
<gene>
    <name evidence="13" type="ORF">BRAPAZ1V2_A05P40240.2</name>
</gene>
<accession>A0A8D9DND7</accession>
<evidence type="ECO:0000256" key="5">
    <source>
        <dbReference type="ARBA" id="ARBA00022824"/>
    </source>
</evidence>
<proteinExistence type="inferred from homology"/>
<evidence type="ECO:0000256" key="10">
    <source>
        <dbReference type="SAM" id="Coils"/>
    </source>
</evidence>
<feature type="region of interest" description="Disordered" evidence="11">
    <location>
        <begin position="501"/>
        <end position="526"/>
    </location>
</feature>
<dbReference type="InterPro" id="IPR055282">
    <property type="entry name" value="PPI1-4"/>
</dbReference>
<dbReference type="Gramene" id="A05p40240.2_BraZ1">
    <property type="protein sequence ID" value="A05p40240.2_BraZ1.CDS"/>
    <property type="gene ID" value="A05g40240.2_BraZ1"/>
</dbReference>
<feature type="coiled-coil region" evidence="10">
    <location>
        <begin position="349"/>
        <end position="383"/>
    </location>
</feature>
<keyword evidence="6 12" id="KW-1133">Transmembrane helix</keyword>
<keyword evidence="5" id="KW-0256">Endoplasmic reticulum</keyword>
<dbReference type="AlphaFoldDB" id="A0A8D9DND7"/>
<dbReference type="PANTHER" id="PTHR32219:SF8">
    <property type="entry name" value="PROTON PUMP-INTERACTOR 2-RELATED"/>
    <property type="match status" value="1"/>
</dbReference>
<keyword evidence="3" id="KW-1003">Cell membrane</keyword>
<dbReference type="EMBL" id="LS974621">
    <property type="protein sequence ID" value="CAG7877503.1"/>
    <property type="molecule type" value="Genomic_DNA"/>
</dbReference>
<dbReference type="GO" id="GO:0005789">
    <property type="term" value="C:endoplasmic reticulum membrane"/>
    <property type="evidence" value="ECO:0007669"/>
    <property type="project" value="UniProtKB-SubCell"/>
</dbReference>
<evidence type="ECO:0000313" key="13">
    <source>
        <dbReference type="EMBL" id="CAG7877503.1"/>
    </source>
</evidence>
<keyword evidence="7 10" id="KW-0175">Coiled coil</keyword>
<evidence type="ECO:0000256" key="8">
    <source>
        <dbReference type="ARBA" id="ARBA00023136"/>
    </source>
</evidence>
<feature type="compositionally biased region" description="Basic and acidic residues" evidence="11">
    <location>
        <begin position="501"/>
        <end position="510"/>
    </location>
</feature>
<comment type="similarity">
    <text evidence="9">Belongs to the plant Proton pump-interactor protein family.</text>
</comment>
<name>A0A8D9DND7_BRACM</name>
<evidence type="ECO:0000256" key="6">
    <source>
        <dbReference type="ARBA" id="ARBA00022989"/>
    </source>
</evidence>
<feature type="transmembrane region" description="Helical" evidence="12">
    <location>
        <begin position="693"/>
        <end position="714"/>
    </location>
</feature>
<evidence type="ECO:0008006" key="15">
    <source>
        <dbReference type="Google" id="ProtNLM"/>
    </source>
</evidence>
<feature type="coiled-coil region" evidence="10">
    <location>
        <begin position="565"/>
        <end position="597"/>
    </location>
</feature>
<keyword evidence="4 12" id="KW-0812">Transmembrane</keyword>
<dbReference type="GO" id="GO:0005886">
    <property type="term" value="C:plasma membrane"/>
    <property type="evidence" value="ECO:0007669"/>
    <property type="project" value="UniProtKB-SubCell"/>
</dbReference>
<reference evidence="13 14" key="1">
    <citation type="submission" date="2021-07" db="EMBL/GenBank/DDBJ databases">
        <authorList>
            <consortium name="Genoscope - CEA"/>
            <person name="William W."/>
        </authorList>
    </citation>
    <scope>NUCLEOTIDE SEQUENCE [LARGE SCALE GENOMIC DNA]</scope>
</reference>
<sequence length="715" mass="82393">MKKRDSEISINKIENSNFTIFLTWKFDERLPIPATYAISMKSLHGQGFHDEVFSMTDRRTVIHLRHLRWTGSLRSSRRPQRTALHTTSRIWCFLYGKANTRPSNRQLKCEHAQNPEIFSRICFTLVSFSKEQKQMGAQIIYCDGFEVVPPPPEMNDLIFFGSDQSGGGGSNCGESTVTTEEDATVFSGDSSPGWRETKLFSFYFVKQPAYDDHDVKSKIDAADFEIYHWNKRRIDIYSAQKSQRAELLSLYALMESLVAKSHGRKVVLEDKKVEFDSLQERLRCSSSDELDHLVTQTFFFFSKPISCIIYTEDWMLQGTEKPGGMALSDDSLAQKEASVHSLKLMAVEMNEVKKELEAIAWNIQQLSDKIGQTQNKVMVLEAEMSYILEQRDKSYERIKMLRIERDKGNAAFYHSIAVMKRAKELAASGNVRDLEVYSSSEVDRFMGRWNNDKAYREDYVKRISHSLCERQLSRDGRIRDTEGEAQAVWEKLVKTRKEGMAVHKTNREDSSSNSSQDGNVITEKQKKEVRKKAMEFNRSSAEESDVIDLEFPVYENPKKEGEVDEETLKEKKREEQLEKAQLAMERKRKLQEKATAKAAIRAQKEAEKKLKASYLLMLFECEKKAKKKAASNSSLIKSQEAINELEKVSTIAVSGKEKQRSVFPKRSFRYKHRARGTEALPKAILNRRKAQRYWVWGLSSAALALVLFLVFLLLR</sequence>
<evidence type="ECO:0000256" key="7">
    <source>
        <dbReference type="ARBA" id="ARBA00023054"/>
    </source>
</evidence>
<keyword evidence="8 12" id="KW-0472">Membrane</keyword>
<evidence type="ECO:0000256" key="2">
    <source>
        <dbReference type="ARBA" id="ARBA00004389"/>
    </source>
</evidence>
<evidence type="ECO:0000256" key="12">
    <source>
        <dbReference type="SAM" id="Phobius"/>
    </source>
</evidence>
<protein>
    <recommendedName>
        <fullName evidence="15">Proton pump-interactor 2-like</fullName>
    </recommendedName>
</protein>
<evidence type="ECO:0000256" key="4">
    <source>
        <dbReference type="ARBA" id="ARBA00022692"/>
    </source>
</evidence>
<evidence type="ECO:0000256" key="1">
    <source>
        <dbReference type="ARBA" id="ARBA00004162"/>
    </source>
</evidence>
<evidence type="ECO:0000256" key="9">
    <source>
        <dbReference type="ARBA" id="ARBA00038080"/>
    </source>
</evidence>
<dbReference type="PANTHER" id="PTHR32219">
    <property type="entry name" value="RNA-BINDING PROTEIN YLMH-RELATED"/>
    <property type="match status" value="1"/>
</dbReference>
<evidence type="ECO:0000256" key="11">
    <source>
        <dbReference type="SAM" id="MobiDB-lite"/>
    </source>
</evidence>
<organism evidence="13 14">
    <name type="scientific">Brassica campestris</name>
    <name type="common">Field mustard</name>
    <dbReference type="NCBI Taxonomy" id="3711"/>
    <lineage>
        <taxon>Eukaryota</taxon>
        <taxon>Viridiplantae</taxon>
        <taxon>Streptophyta</taxon>
        <taxon>Embryophyta</taxon>
        <taxon>Tracheophyta</taxon>
        <taxon>Spermatophyta</taxon>
        <taxon>Magnoliopsida</taxon>
        <taxon>eudicotyledons</taxon>
        <taxon>Gunneridae</taxon>
        <taxon>Pentapetalae</taxon>
        <taxon>rosids</taxon>
        <taxon>malvids</taxon>
        <taxon>Brassicales</taxon>
        <taxon>Brassicaceae</taxon>
        <taxon>Brassiceae</taxon>
        <taxon>Brassica</taxon>
    </lineage>
</organism>
<dbReference type="Proteomes" id="UP000694005">
    <property type="component" value="Chromosome A05"/>
</dbReference>
<evidence type="ECO:0000256" key="3">
    <source>
        <dbReference type="ARBA" id="ARBA00022475"/>
    </source>
</evidence>